<evidence type="ECO:0000256" key="1">
    <source>
        <dbReference type="SAM" id="MobiDB-lite"/>
    </source>
</evidence>
<gene>
    <name evidence="2" type="ORF">HJG63_008559</name>
</gene>
<protein>
    <submittedName>
        <fullName evidence="2">Uncharacterized protein</fullName>
    </submittedName>
</protein>
<feature type="region of interest" description="Disordered" evidence="1">
    <location>
        <begin position="35"/>
        <end position="54"/>
    </location>
</feature>
<dbReference type="AlphaFoldDB" id="A0A7J8DI65"/>
<evidence type="ECO:0000313" key="3">
    <source>
        <dbReference type="Proteomes" id="UP000593571"/>
    </source>
</evidence>
<keyword evidence="3" id="KW-1185">Reference proteome</keyword>
<evidence type="ECO:0000313" key="2">
    <source>
        <dbReference type="EMBL" id="KAF6422745.1"/>
    </source>
</evidence>
<feature type="region of interest" description="Disordered" evidence="1">
    <location>
        <begin position="75"/>
        <end position="115"/>
    </location>
</feature>
<accession>A0A7J8DI65</accession>
<organism evidence="2 3">
    <name type="scientific">Rousettus aegyptiacus</name>
    <name type="common">Egyptian fruit bat</name>
    <name type="synonym">Pteropus aegyptiacus</name>
    <dbReference type="NCBI Taxonomy" id="9407"/>
    <lineage>
        <taxon>Eukaryota</taxon>
        <taxon>Metazoa</taxon>
        <taxon>Chordata</taxon>
        <taxon>Craniata</taxon>
        <taxon>Vertebrata</taxon>
        <taxon>Euteleostomi</taxon>
        <taxon>Mammalia</taxon>
        <taxon>Eutheria</taxon>
        <taxon>Laurasiatheria</taxon>
        <taxon>Chiroptera</taxon>
        <taxon>Yinpterochiroptera</taxon>
        <taxon>Pteropodoidea</taxon>
        <taxon>Pteropodidae</taxon>
        <taxon>Rousettinae</taxon>
        <taxon>Rousettus</taxon>
    </lineage>
</organism>
<dbReference type="Proteomes" id="UP000593571">
    <property type="component" value="Unassembled WGS sequence"/>
</dbReference>
<dbReference type="EMBL" id="JACASE010000012">
    <property type="protein sequence ID" value="KAF6422745.1"/>
    <property type="molecule type" value="Genomic_DNA"/>
</dbReference>
<proteinExistence type="predicted"/>
<name>A0A7J8DI65_ROUAE</name>
<comment type="caution">
    <text evidence="2">The sequence shown here is derived from an EMBL/GenBank/DDBJ whole genome shotgun (WGS) entry which is preliminary data.</text>
</comment>
<reference evidence="2 3" key="1">
    <citation type="journal article" date="2020" name="Nature">
        <title>Six reference-quality genomes reveal evolution of bat adaptations.</title>
        <authorList>
            <person name="Jebb D."/>
            <person name="Huang Z."/>
            <person name="Pippel M."/>
            <person name="Hughes G.M."/>
            <person name="Lavrichenko K."/>
            <person name="Devanna P."/>
            <person name="Winkler S."/>
            <person name="Jermiin L.S."/>
            <person name="Skirmuntt E.C."/>
            <person name="Katzourakis A."/>
            <person name="Burkitt-Gray L."/>
            <person name="Ray D.A."/>
            <person name="Sullivan K.A.M."/>
            <person name="Roscito J.G."/>
            <person name="Kirilenko B.M."/>
            <person name="Davalos L.M."/>
            <person name="Corthals A.P."/>
            <person name="Power M.L."/>
            <person name="Jones G."/>
            <person name="Ransome R.D."/>
            <person name="Dechmann D.K.N."/>
            <person name="Locatelli A.G."/>
            <person name="Puechmaille S.J."/>
            <person name="Fedrigo O."/>
            <person name="Jarvis E.D."/>
            <person name="Hiller M."/>
            <person name="Vernes S.C."/>
            <person name="Myers E.W."/>
            <person name="Teeling E.C."/>
        </authorList>
    </citation>
    <scope>NUCLEOTIDE SEQUENCE [LARGE SCALE GENOMIC DNA]</scope>
    <source>
        <strain evidence="2">MRouAeg1</strain>
        <tissue evidence="2">Muscle</tissue>
    </source>
</reference>
<sequence>MSKRKGAARWVFQGPGARHWAFLPCNCASRACEGPPGRGRGGAPSPASTSYSAHSHIADPGILQSQKREKEFPKVMGPVPHAHPQAECQDPARQVGRWGRAQGSGPRSGVGRNDTEISSPAQVLAQAGFLGGSSHGQRHLGVVGWPSAPQAQKTDLRTCRLLLPQR</sequence>